<dbReference type="Proteomes" id="UP000807306">
    <property type="component" value="Unassembled WGS sequence"/>
</dbReference>
<evidence type="ECO:0000256" key="5">
    <source>
        <dbReference type="ARBA" id="ARBA00023203"/>
    </source>
</evidence>
<dbReference type="PANTHER" id="PTHR13759">
    <property type="entry name" value="TWINFILIN"/>
    <property type="match status" value="1"/>
</dbReference>
<keyword evidence="6" id="KW-0206">Cytoskeleton</keyword>
<evidence type="ECO:0000256" key="8">
    <source>
        <dbReference type="SAM" id="MobiDB-lite"/>
    </source>
</evidence>
<dbReference type="GO" id="GO:0051016">
    <property type="term" value="P:barbed-end actin filament capping"/>
    <property type="evidence" value="ECO:0007669"/>
    <property type="project" value="TreeGrafter"/>
</dbReference>
<keyword evidence="3" id="KW-0963">Cytoplasm</keyword>
<proteinExistence type="inferred from homology"/>
<dbReference type="Pfam" id="PF00241">
    <property type="entry name" value="Cofilin_ADF"/>
    <property type="match status" value="2"/>
</dbReference>
<gene>
    <name evidence="10" type="ORF">CPB83DRAFT_670336</name>
</gene>
<organism evidence="10 11">
    <name type="scientific">Crepidotus variabilis</name>
    <dbReference type="NCBI Taxonomy" id="179855"/>
    <lineage>
        <taxon>Eukaryota</taxon>
        <taxon>Fungi</taxon>
        <taxon>Dikarya</taxon>
        <taxon>Basidiomycota</taxon>
        <taxon>Agaricomycotina</taxon>
        <taxon>Agaricomycetes</taxon>
        <taxon>Agaricomycetidae</taxon>
        <taxon>Agaricales</taxon>
        <taxon>Agaricineae</taxon>
        <taxon>Crepidotaceae</taxon>
        <taxon>Crepidotus</taxon>
    </lineage>
</organism>
<dbReference type="GO" id="GO:0051015">
    <property type="term" value="F:actin filament binding"/>
    <property type="evidence" value="ECO:0007669"/>
    <property type="project" value="TreeGrafter"/>
</dbReference>
<evidence type="ECO:0000256" key="7">
    <source>
        <dbReference type="ARBA" id="ARBA00038532"/>
    </source>
</evidence>
<dbReference type="SUPFAM" id="SSF55753">
    <property type="entry name" value="Actin depolymerizing proteins"/>
    <property type="match status" value="2"/>
</dbReference>
<dbReference type="PROSITE" id="PS51263">
    <property type="entry name" value="ADF_H"/>
    <property type="match status" value="2"/>
</dbReference>
<evidence type="ECO:0000313" key="10">
    <source>
        <dbReference type="EMBL" id="KAF9532300.1"/>
    </source>
</evidence>
<accession>A0A9P6ENV3</accession>
<dbReference type="InterPro" id="IPR028458">
    <property type="entry name" value="Twinfilin"/>
</dbReference>
<sequence>MILYYVPDGAQVRDKMLYASTRLPLLKALGSSQFTDSIFATSKADLTAESYEAHLRHVAAPNPLSSREKELADLKAAENAAASYEGSSVRHGHYGGGPGFTWSSEAEDAIKDLGAKTEDYIVILIQTVDPQSETLLLHSFKQINVSTIGQEIPTSQPSYTFLSWEYTYGLNPGRDIIFIYSCPSDSPVKHRMVYASGALSTLLAIKDLLGSLPSSPRISARRIETSEPTEVNEAFLKLELGLPDKEAVSDTPTRPQGFAKPKGPPRRR</sequence>
<comment type="caution">
    <text evidence="10">The sequence shown here is derived from an EMBL/GenBank/DDBJ whole genome shotgun (WGS) entry which is preliminary data.</text>
</comment>
<feature type="domain" description="ADF-H" evidence="9">
    <location>
        <begin position="97"/>
        <end position="241"/>
    </location>
</feature>
<dbReference type="InterPro" id="IPR002108">
    <property type="entry name" value="ADF-H"/>
</dbReference>
<dbReference type="GO" id="GO:0030042">
    <property type="term" value="P:actin filament depolymerization"/>
    <property type="evidence" value="ECO:0007669"/>
    <property type="project" value="TreeGrafter"/>
</dbReference>
<evidence type="ECO:0000256" key="1">
    <source>
        <dbReference type="ARBA" id="ARBA00004245"/>
    </source>
</evidence>
<comment type="similarity">
    <text evidence="2">Belongs to the actin-binding proteins ADF family. Twinfilin subfamily.</text>
</comment>
<keyword evidence="5" id="KW-0009">Actin-binding</keyword>
<keyword evidence="11" id="KW-1185">Reference proteome</keyword>
<evidence type="ECO:0000259" key="9">
    <source>
        <dbReference type="PROSITE" id="PS51263"/>
    </source>
</evidence>
<evidence type="ECO:0000256" key="2">
    <source>
        <dbReference type="ARBA" id="ARBA00009557"/>
    </source>
</evidence>
<protein>
    <recommendedName>
        <fullName evidence="9">ADF-H domain-containing protein</fullName>
    </recommendedName>
</protein>
<comment type="subunit">
    <text evidence="7">Interacts with G-actin; ADP-actin form.</text>
</comment>
<dbReference type="OrthoDB" id="10006997at2759"/>
<keyword evidence="4" id="KW-0677">Repeat</keyword>
<feature type="domain" description="ADF-H" evidence="9">
    <location>
        <begin position="1"/>
        <end position="56"/>
    </location>
</feature>
<dbReference type="AlphaFoldDB" id="A0A9P6ENV3"/>
<dbReference type="GO" id="GO:0005737">
    <property type="term" value="C:cytoplasm"/>
    <property type="evidence" value="ECO:0007669"/>
    <property type="project" value="TreeGrafter"/>
</dbReference>
<name>A0A9P6ENV3_9AGAR</name>
<dbReference type="GO" id="GO:0005884">
    <property type="term" value="C:actin filament"/>
    <property type="evidence" value="ECO:0007669"/>
    <property type="project" value="TreeGrafter"/>
</dbReference>
<evidence type="ECO:0000256" key="4">
    <source>
        <dbReference type="ARBA" id="ARBA00022737"/>
    </source>
</evidence>
<evidence type="ECO:0000256" key="6">
    <source>
        <dbReference type="ARBA" id="ARBA00023212"/>
    </source>
</evidence>
<dbReference type="Gene3D" id="3.40.20.10">
    <property type="entry name" value="Severin"/>
    <property type="match status" value="2"/>
</dbReference>
<dbReference type="InterPro" id="IPR029006">
    <property type="entry name" value="ADF-H/Gelsolin-like_dom_sf"/>
</dbReference>
<evidence type="ECO:0000256" key="3">
    <source>
        <dbReference type="ARBA" id="ARBA00022490"/>
    </source>
</evidence>
<reference evidence="10" key="1">
    <citation type="submission" date="2020-11" db="EMBL/GenBank/DDBJ databases">
        <authorList>
            <consortium name="DOE Joint Genome Institute"/>
            <person name="Ahrendt S."/>
            <person name="Riley R."/>
            <person name="Andreopoulos W."/>
            <person name="Labutti K."/>
            <person name="Pangilinan J."/>
            <person name="Ruiz-Duenas F.J."/>
            <person name="Barrasa J.M."/>
            <person name="Sanchez-Garcia M."/>
            <person name="Camarero S."/>
            <person name="Miyauchi S."/>
            <person name="Serrano A."/>
            <person name="Linde D."/>
            <person name="Babiker R."/>
            <person name="Drula E."/>
            <person name="Ayuso-Fernandez I."/>
            <person name="Pacheco R."/>
            <person name="Padilla G."/>
            <person name="Ferreira P."/>
            <person name="Barriuso J."/>
            <person name="Kellner H."/>
            <person name="Castanera R."/>
            <person name="Alfaro M."/>
            <person name="Ramirez L."/>
            <person name="Pisabarro A.G."/>
            <person name="Kuo A."/>
            <person name="Tritt A."/>
            <person name="Lipzen A."/>
            <person name="He G."/>
            <person name="Yan M."/>
            <person name="Ng V."/>
            <person name="Cullen D."/>
            <person name="Martin F."/>
            <person name="Rosso M.-N."/>
            <person name="Henrissat B."/>
            <person name="Hibbett D."/>
            <person name="Martinez A.T."/>
            <person name="Grigoriev I.V."/>
        </authorList>
    </citation>
    <scope>NUCLEOTIDE SEQUENCE</scope>
    <source>
        <strain evidence="10">CBS 506.95</strain>
    </source>
</reference>
<feature type="region of interest" description="Disordered" evidence="8">
    <location>
        <begin position="245"/>
        <end position="268"/>
    </location>
</feature>
<dbReference type="SMART" id="SM00102">
    <property type="entry name" value="ADF"/>
    <property type="match status" value="1"/>
</dbReference>
<comment type="subcellular location">
    <subcellularLocation>
        <location evidence="1">Cytoplasm</location>
        <location evidence="1">Cytoskeleton</location>
    </subcellularLocation>
</comment>
<dbReference type="EMBL" id="MU157832">
    <property type="protein sequence ID" value="KAF9532300.1"/>
    <property type="molecule type" value="Genomic_DNA"/>
</dbReference>
<dbReference type="GO" id="GO:0003785">
    <property type="term" value="F:actin monomer binding"/>
    <property type="evidence" value="ECO:0007669"/>
    <property type="project" value="TreeGrafter"/>
</dbReference>
<dbReference type="PANTHER" id="PTHR13759:SF1">
    <property type="entry name" value="TWINFILIN"/>
    <property type="match status" value="1"/>
</dbReference>
<evidence type="ECO:0000313" key="11">
    <source>
        <dbReference type="Proteomes" id="UP000807306"/>
    </source>
</evidence>